<proteinExistence type="predicted"/>
<reference evidence="2" key="2">
    <citation type="submission" date="2017-10" db="EMBL/GenBank/DDBJ databases">
        <title>Ladona fulva Genome sequencing and assembly.</title>
        <authorList>
            <person name="Murali S."/>
            <person name="Richards S."/>
            <person name="Bandaranaike D."/>
            <person name="Bellair M."/>
            <person name="Blankenburg K."/>
            <person name="Chao H."/>
            <person name="Dinh H."/>
            <person name="Doddapaneni H."/>
            <person name="Dugan-Rocha S."/>
            <person name="Elkadiri S."/>
            <person name="Gnanaolivu R."/>
            <person name="Hernandez B."/>
            <person name="Skinner E."/>
            <person name="Javaid M."/>
            <person name="Lee S."/>
            <person name="Li M."/>
            <person name="Ming W."/>
            <person name="Munidasa M."/>
            <person name="Muniz J."/>
            <person name="Nguyen L."/>
            <person name="Hughes D."/>
            <person name="Osuji N."/>
            <person name="Pu L.-L."/>
            <person name="Puazo M."/>
            <person name="Qu C."/>
            <person name="Quiroz J."/>
            <person name="Raj R."/>
            <person name="Weissenberger G."/>
            <person name="Xin Y."/>
            <person name="Zou X."/>
            <person name="Han Y."/>
            <person name="Worley K."/>
            <person name="Muzny D."/>
            <person name="Gibbs R."/>
        </authorList>
    </citation>
    <scope>NUCLEOTIDE SEQUENCE</scope>
    <source>
        <strain evidence="2">Sampled in the wild</strain>
    </source>
</reference>
<accession>A0A8K0KL03</accession>
<feature type="transmembrane region" description="Helical" evidence="1">
    <location>
        <begin position="72"/>
        <end position="93"/>
    </location>
</feature>
<comment type="caution">
    <text evidence="2">The sequence shown here is derived from an EMBL/GenBank/DDBJ whole genome shotgun (WGS) entry which is preliminary data.</text>
</comment>
<keyword evidence="1" id="KW-0472">Membrane</keyword>
<evidence type="ECO:0000313" key="2">
    <source>
        <dbReference type="EMBL" id="KAG8236228.1"/>
    </source>
</evidence>
<dbReference type="OrthoDB" id="5982228at2759"/>
<feature type="transmembrane region" description="Helical" evidence="1">
    <location>
        <begin position="47"/>
        <end position="66"/>
    </location>
</feature>
<evidence type="ECO:0000313" key="3">
    <source>
        <dbReference type="Proteomes" id="UP000792457"/>
    </source>
</evidence>
<gene>
    <name evidence="2" type="ORF">J437_LFUL010981</name>
</gene>
<keyword evidence="1" id="KW-0812">Transmembrane</keyword>
<organism evidence="2 3">
    <name type="scientific">Ladona fulva</name>
    <name type="common">Scarce chaser dragonfly</name>
    <name type="synonym">Libellula fulva</name>
    <dbReference type="NCBI Taxonomy" id="123851"/>
    <lineage>
        <taxon>Eukaryota</taxon>
        <taxon>Metazoa</taxon>
        <taxon>Ecdysozoa</taxon>
        <taxon>Arthropoda</taxon>
        <taxon>Hexapoda</taxon>
        <taxon>Insecta</taxon>
        <taxon>Pterygota</taxon>
        <taxon>Palaeoptera</taxon>
        <taxon>Odonata</taxon>
        <taxon>Epiprocta</taxon>
        <taxon>Anisoptera</taxon>
        <taxon>Libelluloidea</taxon>
        <taxon>Libellulidae</taxon>
        <taxon>Ladona</taxon>
    </lineage>
</organism>
<keyword evidence="1" id="KW-1133">Transmembrane helix</keyword>
<dbReference type="EMBL" id="KZ309003">
    <property type="protein sequence ID" value="KAG8236228.1"/>
    <property type="molecule type" value="Genomic_DNA"/>
</dbReference>
<evidence type="ECO:0008006" key="4">
    <source>
        <dbReference type="Google" id="ProtNLM"/>
    </source>
</evidence>
<keyword evidence="3" id="KW-1185">Reference proteome</keyword>
<dbReference type="Proteomes" id="UP000792457">
    <property type="component" value="Unassembled WGS sequence"/>
</dbReference>
<evidence type="ECO:0000256" key="1">
    <source>
        <dbReference type="SAM" id="Phobius"/>
    </source>
</evidence>
<name>A0A8K0KL03_LADFU</name>
<dbReference type="AlphaFoldDB" id="A0A8K0KL03"/>
<dbReference type="PANTHER" id="PTHR11785">
    <property type="entry name" value="AMINO ACID TRANSPORTER"/>
    <property type="match status" value="1"/>
</dbReference>
<feature type="transmembrane region" description="Helical" evidence="1">
    <location>
        <begin position="16"/>
        <end position="35"/>
    </location>
</feature>
<reference evidence="2" key="1">
    <citation type="submission" date="2013-04" db="EMBL/GenBank/DDBJ databases">
        <authorList>
            <person name="Qu J."/>
            <person name="Murali S.C."/>
            <person name="Bandaranaike D."/>
            <person name="Bellair M."/>
            <person name="Blankenburg K."/>
            <person name="Chao H."/>
            <person name="Dinh H."/>
            <person name="Doddapaneni H."/>
            <person name="Downs B."/>
            <person name="Dugan-Rocha S."/>
            <person name="Elkadiri S."/>
            <person name="Gnanaolivu R.D."/>
            <person name="Hernandez B."/>
            <person name="Javaid M."/>
            <person name="Jayaseelan J.C."/>
            <person name="Lee S."/>
            <person name="Li M."/>
            <person name="Ming W."/>
            <person name="Munidasa M."/>
            <person name="Muniz J."/>
            <person name="Nguyen L."/>
            <person name="Ongeri F."/>
            <person name="Osuji N."/>
            <person name="Pu L.-L."/>
            <person name="Puazo M."/>
            <person name="Qu C."/>
            <person name="Quiroz J."/>
            <person name="Raj R."/>
            <person name="Weissenberger G."/>
            <person name="Xin Y."/>
            <person name="Zou X."/>
            <person name="Han Y."/>
            <person name="Richards S."/>
            <person name="Worley K."/>
            <person name="Muzny D."/>
            <person name="Gibbs R."/>
        </authorList>
    </citation>
    <scope>NUCLEOTIDE SEQUENCE</scope>
    <source>
        <strain evidence="2">Sampled in the wild</strain>
    </source>
</reference>
<dbReference type="Gene3D" id="1.20.1740.10">
    <property type="entry name" value="Amino acid/polyamine transporter I"/>
    <property type="match status" value="1"/>
</dbReference>
<protein>
    <recommendedName>
        <fullName evidence="4">B(0,+)-type amino acid transporter 1</fullName>
    </recommendedName>
</protein>
<dbReference type="InterPro" id="IPR050598">
    <property type="entry name" value="AminoAcid_Transporter"/>
</dbReference>
<dbReference type="PANTHER" id="PTHR11785:SF512">
    <property type="entry name" value="SOBREMESA, ISOFORM B"/>
    <property type="match status" value="1"/>
</dbReference>
<dbReference type="GO" id="GO:0015179">
    <property type="term" value="F:L-amino acid transmembrane transporter activity"/>
    <property type="evidence" value="ECO:0007669"/>
    <property type="project" value="TreeGrafter"/>
</dbReference>
<sequence length="121" mass="13726">MVISGTIDSLIDFFSFAAWIFYGSSMLALIVMRFTKKNAPRPYKVPVIIPVVVLVISVYLIAAPIIDNPQIEYLYAGLFILAGLLLYIPFVHYRYVPSFMEKVTVFFQLLCEVAPTSMTFD</sequence>